<organism evidence="1 2">
    <name type="scientific">Anaerotruncus colihominis</name>
    <dbReference type="NCBI Taxonomy" id="169435"/>
    <lineage>
        <taxon>Bacteria</taxon>
        <taxon>Bacillati</taxon>
        <taxon>Bacillota</taxon>
        <taxon>Clostridia</taxon>
        <taxon>Eubacteriales</taxon>
        <taxon>Oscillospiraceae</taxon>
        <taxon>Anaerotruncus</taxon>
    </lineage>
</organism>
<evidence type="ECO:0000313" key="1">
    <source>
        <dbReference type="EMBL" id="NBH62009.1"/>
    </source>
</evidence>
<reference evidence="1 2" key="1">
    <citation type="submission" date="2018-08" db="EMBL/GenBank/DDBJ databases">
        <title>Murine metabolic-syndrome-specific gut microbial biobank.</title>
        <authorList>
            <person name="Liu C."/>
        </authorList>
    </citation>
    <scope>NUCLEOTIDE SEQUENCE [LARGE SCALE GENOMIC DNA]</scope>
    <source>
        <strain evidence="1 2">28</strain>
    </source>
</reference>
<dbReference type="Proteomes" id="UP000446866">
    <property type="component" value="Unassembled WGS sequence"/>
</dbReference>
<name>A0A845QJF0_9FIRM</name>
<dbReference type="AlphaFoldDB" id="A0A845QJF0"/>
<proteinExistence type="predicted"/>
<sequence length="127" mass="14636">MTFGDLKDKLRDMGFEEDASMDEYKELVINAVNRSIEIIKNTVVSRLEGEDPAPFALDLESDDETEIDLPAKVIMLLPLLSAYYIWLDDDERKAVMYYNQYDDLCNQIFSERLNGTKMTITGGYRFG</sequence>
<gene>
    <name evidence="1" type="ORF">D0435_10135</name>
</gene>
<accession>A0A845QJF0</accession>
<dbReference type="RefSeq" id="WP_160202296.1">
    <property type="nucleotide sequence ID" value="NZ_QXWK01000018.1"/>
</dbReference>
<keyword evidence="2" id="KW-1185">Reference proteome</keyword>
<protein>
    <submittedName>
        <fullName evidence="1">Uncharacterized protein</fullName>
    </submittedName>
</protein>
<evidence type="ECO:0000313" key="2">
    <source>
        <dbReference type="Proteomes" id="UP000446866"/>
    </source>
</evidence>
<dbReference type="EMBL" id="QXWK01000018">
    <property type="protein sequence ID" value="NBH62009.1"/>
    <property type="molecule type" value="Genomic_DNA"/>
</dbReference>
<comment type="caution">
    <text evidence="1">The sequence shown here is derived from an EMBL/GenBank/DDBJ whole genome shotgun (WGS) entry which is preliminary data.</text>
</comment>